<name>A0A1H3RAH7_9BACT</name>
<sequence>MKYKALIILVFALVASFSSCNENEKPVDLEAPVIGALTAGQSIQPSPGMLVGPLEESVMVNFKVTDSSGIKEILLDIHGGFDGHSHGRLSNSFERLNIRQIFSSTASNPNLRIPKGSPEVIIDAHRISWTGSNAAVVGNLLAGPYHITISATDLEGNQSGFADGSNYHTTFYIQRPYAPLLQLVRAENGGLVASAGQNLKIEGSVLVTNDPISTPLKFIWVRLSNQDNLDEKISESTFGEAMVGESSWRNLKGEPLFATDKFDLGSLLAKNSIQIPTGQSKLTLIIWAEDTAGNVTREAIPIHVN</sequence>
<dbReference type="Pfam" id="PF15418">
    <property type="entry name" value="DUF4625"/>
    <property type="match status" value="1"/>
</dbReference>
<dbReference type="RefSeq" id="WP_019598295.1">
    <property type="nucleotide sequence ID" value="NZ_FNQC01000008.1"/>
</dbReference>
<dbReference type="InterPro" id="IPR027829">
    <property type="entry name" value="DUF4625"/>
</dbReference>
<proteinExistence type="predicted"/>
<gene>
    <name evidence="2" type="ORF">SAMN05444412_1083</name>
</gene>
<reference evidence="2 3" key="1">
    <citation type="submission" date="2016-10" db="EMBL/GenBank/DDBJ databases">
        <authorList>
            <person name="Varghese N."/>
            <person name="Submissions S."/>
        </authorList>
    </citation>
    <scope>NUCLEOTIDE SEQUENCE [LARGE SCALE GENOMIC DNA]</scope>
    <source>
        <strain evidence="2 3">DSM 17997</strain>
    </source>
</reference>
<protein>
    <recommendedName>
        <fullName evidence="4">DUF4625 domain-containing protein</fullName>
    </recommendedName>
</protein>
<accession>A0A1H3RAH7</accession>
<dbReference type="EMBL" id="FNQC01000008">
    <property type="protein sequence ID" value="SDZ22650.1"/>
    <property type="molecule type" value="Genomic_DNA"/>
</dbReference>
<keyword evidence="3" id="KW-1185">Reference proteome</keyword>
<evidence type="ECO:0000313" key="3">
    <source>
        <dbReference type="Proteomes" id="UP000199663"/>
    </source>
</evidence>
<feature type="signal peptide" evidence="1">
    <location>
        <begin position="1"/>
        <end position="21"/>
    </location>
</feature>
<evidence type="ECO:0008006" key="4">
    <source>
        <dbReference type="Google" id="ProtNLM"/>
    </source>
</evidence>
<comment type="caution">
    <text evidence="2">The sequence shown here is derived from an EMBL/GenBank/DDBJ whole genome shotgun (WGS) entry which is preliminary data.</text>
</comment>
<evidence type="ECO:0000256" key="1">
    <source>
        <dbReference type="SAM" id="SignalP"/>
    </source>
</evidence>
<dbReference type="Proteomes" id="UP000199663">
    <property type="component" value="Unassembled WGS sequence"/>
</dbReference>
<keyword evidence="1" id="KW-0732">Signal</keyword>
<feature type="chain" id="PRO_5046725755" description="DUF4625 domain-containing protein" evidence="1">
    <location>
        <begin position="22"/>
        <end position="305"/>
    </location>
</feature>
<organism evidence="2 3">
    <name type="scientific">Rhodonellum ikkaensis</name>
    <dbReference type="NCBI Taxonomy" id="336829"/>
    <lineage>
        <taxon>Bacteria</taxon>
        <taxon>Pseudomonadati</taxon>
        <taxon>Bacteroidota</taxon>
        <taxon>Cytophagia</taxon>
        <taxon>Cytophagales</taxon>
        <taxon>Cytophagaceae</taxon>
        <taxon>Rhodonellum</taxon>
    </lineage>
</organism>
<evidence type="ECO:0000313" key="2">
    <source>
        <dbReference type="EMBL" id="SDZ22650.1"/>
    </source>
</evidence>
<dbReference type="PROSITE" id="PS51257">
    <property type="entry name" value="PROKAR_LIPOPROTEIN"/>
    <property type="match status" value="1"/>
</dbReference>